<accession>A0ACC2JE40</accession>
<protein>
    <submittedName>
        <fullName evidence="1">Uncharacterized protein</fullName>
    </submittedName>
</protein>
<proteinExistence type="predicted"/>
<comment type="caution">
    <text evidence="1">The sequence shown here is derived from an EMBL/GenBank/DDBJ whole genome shotgun (WGS) entry which is preliminary data.</text>
</comment>
<keyword evidence="2" id="KW-1185">Reference proteome</keyword>
<evidence type="ECO:0000313" key="2">
    <source>
        <dbReference type="Proteomes" id="UP001153332"/>
    </source>
</evidence>
<evidence type="ECO:0000313" key="1">
    <source>
        <dbReference type="EMBL" id="KAJ8125671.1"/>
    </source>
</evidence>
<reference evidence="1" key="1">
    <citation type="submission" date="2022-12" db="EMBL/GenBank/DDBJ databases">
        <title>Genome Sequence of Lasiodiplodia mahajangana.</title>
        <authorList>
            <person name="Buettner E."/>
        </authorList>
    </citation>
    <scope>NUCLEOTIDE SEQUENCE</scope>
    <source>
        <strain evidence="1">VT137</strain>
    </source>
</reference>
<sequence length="146" mass="15080">MPFLISTAIFSSAFASISLAKRAKEDLPAAMTKANVVNAPQPASASTAEPSLLAQRTRQILTVLLIRLQLDGHVDGRNLDTIDASGTAGDDISAEYAYPDAMGLDWDVLDTNLGVGTSTGVGTSQGEGNQNADGGEDVPAESCLTL</sequence>
<gene>
    <name evidence="1" type="ORF">O1611_g7968</name>
</gene>
<organism evidence="1 2">
    <name type="scientific">Lasiodiplodia mahajangana</name>
    <dbReference type="NCBI Taxonomy" id="1108764"/>
    <lineage>
        <taxon>Eukaryota</taxon>
        <taxon>Fungi</taxon>
        <taxon>Dikarya</taxon>
        <taxon>Ascomycota</taxon>
        <taxon>Pezizomycotina</taxon>
        <taxon>Dothideomycetes</taxon>
        <taxon>Dothideomycetes incertae sedis</taxon>
        <taxon>Botryosphaeriales</taxon>
        <taxon>Botryosphaeriaceae</taxon>
        <taxon>Lasiodiplodia</taxon>
    </lineage>
</organism>
<dbReference type="EMBL" id="JAPUUL010002234">
    <property type="protein sequence ID" value="KAJ8125671.1"/>
    <property type="molecule type" value="Genomic_DNA"/>
</dbReference>
<dbReference type="Proteomes" id="UP001153332">
    <property type="component" value="Unassembled WGS sequence"/>
</dbReference>
<name>A0ACC2JE40_9PEZI</name>